<dbReference type="Gene3D" id="3.40.50.2300">
    <property type="match status" value="2"/>
</dbReference>
<feature type="compositionally biased region" description="Gly residues" evidence="3">
    <location>
        <begin position="165"/>
        <end position="175"/>
    </location>
</feature>
<proteinExistence type="predicted"/>
<evidence type="ECO:0000313" key="6">
    <source>
        <dbReference type="Proteomes" id="UP001163878"/>
    </source>
</evidence>
<protein>
    <submittedName>
        <fullName evidence="5">Substrate-binding domain-containing protein</fullName>
    </submittedName>
</protein>
<dbReference type="RefSeq" id="WP_264243624.1">
    <property type="nucleotide sequence ID" value="NZ_CP107567.1"/>
</dbReference>
<dbReference type="PANTHER" id="PTHR30036:SF1">
    <property type="entry name" value="D-XYLOSE-BINDING PERIPLASMIC PROTEIN"/>
    <property type="match status" value="1"/>
</dbReference>
<dbReference type="Proteomes" id="UP001163878">
    <property type="component" value="Chromosome"/>
</dbReference>
<feature type="region of interest" description="Disordered" evidence="3">
    <location>
        <begin position="161"/>
        <end position="184"/>
    </location>
</feature>
<sequence>MNAFLRRTAVAAAATVVLIPLSGCGSEAEPGVRLSDDIVVGLLLPENQAARYEQFDKPVIEERIARLTNSKGKVVYANAKHDADLQTQQLESMIEDGVDVLIVDAVDSKAIAGAIEEADEAAIPVVAFDRLAEGPIDGYVSFDNEQVGHIQGKALLEALKSEGGSDSGAGSGSDSGSGSAPGKIVMMNGALTDPNAAMFKKGAHTELDGKVEIGLEYDTEDWKPENAKANMEAAIASLGKDAIAGVYSANDGMAGGIIDALKSAGVTDLPPVTGQDAELAAVQRIVAGEQYMTVYKQYAPEAAAAAEMAILLARHMSLGAAAHTDIDTPTEESVPTVRIPVIALTKENIKETVVKDGVYTVDQICVPEVRKACEDIGLTS</sequence>
<keyword evidence="2" id="KW-0732">Signal</keyword>
<dbReference type="InterPro" id="IPR028082">
    <property type="entry name" value="Peripla_BP_I"/>
</dbReference>
<dbReference type="SUPFAM" id="SSF53822">
    <property type="entry name" value="Periplasmic binding protein-like I"/>
    <property type="match status" value="1"/>
</dbReference>
<dbReference type="InterPro" id="IPR025997">
    <property type="entry name" value="SBP_2_dom"/>
</dbReference>
<dbReference type="Pfam" id="PF13407">
    <property type="entry name" value="Peripla_BP_4"/>
    <property type="match status" value="1"/>
</dbReference>
<dbReference type="PANTHER" id="PTHR30036">
    <property type="entry name" value="D-XYLOSE-BINDING PERIPLASMIC PROTEIN"/>
    <property type="match status" value="1"/>
</dbReference>
<evidence type="ECO:0000313" key="5">
    <source>
        <dbReference type="EMBL" id="UYQ62300.1"/>
    </source>
</evidence>
<dbReference type="EMBL" id="CP107567">
    <property type="protein sequence ID" value="UYQ62300.1"/>
    <property type="molecule type" value="Genomic_DNA"/>
</dbReference>
<gene>
    <name evidence="5" type="ORF">OGH68_12970</name>
</gene>
<reference evidence="5" key="1">
    <citation type="submission" date="2022-10" db="EMBL/GenBank/DDBJ databases">
        <title>Cytochrome P450 Catalyzes Benzene Ring Formation in the Biosynthesis of Trialkyl-Substituted Aromatic Polyketides.</title>
        <authorList>
            <person name="Zhao E."/>
            <person name="Ge H."/>
        </authorList>
    </citation>
    <scope>NUCLEOTIDE SEQUENCE</scope>
    <source>
        <strain evidence="5">NA0869</strain>
    </source>
</reference>
<feature type="domain" description="Periplasmic binding protein" evidence="4">
    <location>
        <begin position="45"/>
        <end position="313"/>
    </location>
</feature>
<accession>A0ABY6I5N9</accession>
<keyword evidence="6" id="KW-1185">Reference proteome</keyword>
<dbReference type="InterPro" id="IPR050555">
    <property type="entry name" value="Bact_Solute-Bind_Prot2"/>
</dbReference>
<evidence type="ECO:0000256" key="3">
    <source>
        <dbReference type="SAM" id="MobiDB-lite"/>
    </source>
</evidence>
<organism evidence="5 6">
    <name type="scientific">Streptomyces peucetius</name>
    <dbReference type="NCBI Taxonomy" id="1950"/>
    <lineage>
        <taxon>Bacteria</taxon>
        <taxon>Bacillati</taxon>
        <taxon>Actinomycetota</taxon>
        <taxon>Actinomycetes</taxon>
        <taxon>Kitasatosporales</taxon>
        <taxon>Streptomycetaceae</taxon>
        <taxon>Streptomyces</taxon>
    </lineage>
</organism>
<evidence type="ECO:0000256" key="2">
    <source>
        <dbReference type="ARBA" id="ARBA00022729"/>
    </source>
</evidence>
<evidence type="ECO:0000259" key="4">
    <source>
        <dbReference type="Pfam" id="PF13407"/>
    </source>
</evidence>
<evidence type="ECO:0000256" key="1">
    <source>
        <dbReference type="ARBA" id="ARBA00004196"/>
    </source>
</evidence>
<comment type="subcellular location">
    <subcellularLocation>
        <location evidence="1">Cell envelope</location>
    </subcellularLocation>
</comment>
<name>A0ABY6I5N9_STRPE</name>